<dbReference type="KEGG" id="aar:Acear_0019"/>
<dbReference type="EMBL" id="CP002105">
    <property type="protein sequence ID" value="ADL11571.1"/>
    <property type="molecule type" value="Genomic_DNA"/>
</dbReference>
<evidence type="ECO:0000313" key="1">
    <source>
        <dbReference type="EMBL" id="ADL11571.1"/>
    </source>
</evidence>
<dbReference type="STRING" id="574087.Acear_0019"/>
<evidence type="ECO:0000313" key="2">
    <source>
        <dbReference type="Proteomes" id="UP000001661"/>
    </source>
</evidence>
<name>D9QSB5_ACEAZ</name>
<dbReference type="Proteomes" id="UP000001661">
    <property type="component" value="Chromosome"/>
</dbReference>
<dbReference type="AlphaFoldDB" id="D9QSB5"/>
<dbReference type="HOGENOM" id="CLU_2784349_0_0_9"/>
<dbReference type="RefSeq" id="WP_013277018.1">
    <property type="nucleotide sequence ID" value="NC_014378.1"/>
</dbReference>
<accession>D9QSB5</accession>
<gene>
    <name evidence="1" type="ordered locus">Acear_0019</name>
</gene>
<proteinExistence type="predicted"/>
<protein>
    <submittedName>
        <fullName evidence="1">Uncharacterized protein</fullName>
    </submittedName>
</protein>
<sequence length="68" mass="7813">MSNEQSLEDVKTLINQFENFLSDNNREVMNKIVNELDSADGKSEIDQTKMKELISQLINQNNIDPSQL</sequence>
<organism evidence="1 2">
    <name type="scientific">Acetohalobium arabaticum (strain ATCC 49924 / DSM 5501 / Z-7288)</name>
    <dbReference type="NCBI Taxonomy" id="574087"/>
    <lineage>
        <taxon>Bacteria</taxon>
        <taxon>Bacillati</taxon>
        <taxon>Bacillota</taxon>
        <taxon>Clostridia</taxon>
        <taxon>Halanaerobiales</taxon>
        <taxon>Halobacteroidaceae</taxon>
        <taxon>Acetohalobium</taxon>
    </lineage>
</organism>
<keyword evidence="2" id="KW-1185">Reference proteome</keyword>
<reference evidence="1 2" key="1">
    <citation type="journal article" date="2010" name="Stand. Genomic Sci.">
        <title>Complete genome sequence of Acetohalobium arabaticum type strain (Z-7288).</title>
        <authorList>
            <person name="Sikorski J."/>
            <person name="Lapidus A."/>
            <person name="Chertkov O."/>
            <person name="Lucas S."/>
            <person name="Copeland A."/>
            <person name="Glavina Del Rio T."/>
            <person name="Nolan M."/>
            <person name="Tice H."/>
            <person name="Cheng J.F."/>
            <person name="Han C."/>
            <person name="Brambilla E."/>
            <person name="Pitluck S."/>
            <person name="Liolios K."/>
            <person name="Ivanova N."/>
            <person name="Mavromatis K."/>
            <person name="Mikhailova N."/>
            <person name="Pati A."/>
            <person name="Bruce D."/>
            <person name="Detter C."/>
            <person name="Tapia R."/>
            <person name="Goodwin L."/>
            <person name="Chen A."/>
            <person name="Palaniappan K."/>
            <person name="Land M."/>
            <person name="Hauser L."/>
            <person name="Chang Y.J."/>
            <person name="Jeffries C.D."/>
            <person name="Rohde M."/>
            <person name="Goker M."/>
            <person name="Spring S."/>
            <person name="Woyke T."/>
            <person name="Bristow J."/>
            <person name="Eisen J.A."/>
            <person name="Markowitz V."/>
            <person name="Hugenholtz P."/>
            <person name="Kyrpides N.C."/>
            <person name="Klenk H.P."/>
        </authorList>
    </citation>
    <scope>NUCLEOTIDE SEQUENCE [LARGE SCALE GENOMIC DNA]</scope>
    <source>
        <strain evidence="2">ATCC 49924 / DSM 5501 / Z-7288</strain>
    </source>
</reference>